<protein>
    <submittedName>
        <fullName evidence="1">Uncharacterized protein</fullName>
    </submittedName>
</protein>
<dbReference type="Proteomes" id="UP000324575">
    <property type="component" value="Unassembled WGS sequence"/>
</dbReference>
<reference evidence="1 2" key="1">
    <citation type="submission" date="2019-03" db="EMBL/GenBank/DDBJ databases">
        <title>Single cell metagenomics reveals metabolic interactions within the superorganism composed of flagellate Streblomastix strix and complex community of Bacteroidetes bacteria on its surface.</title>
        <authorList>
            <person name="Treitli S.C."/>
            <person name="Kolisko M."/>
            <person name="Husnik F."/>
            <person name="Keeling P."/>
            <person name="Hampl V."/>
        </authorList>
    </citation>
    <scope>NUCLEOTIDE SEQUENCE [LARGE SCALE GENOMIC DNA]</scope>
    <source>
        <strain evidence="1">St1</strain>
    </source>
</reference>
<dbReference type="AlphaFoldDB" id="A0A5M8P2Y3"/>
<evidence type="ECO:0000313" key="1">
    <source>
        <dbReference type="EMBL" id="KAA6302835.1"/>
    </source>
</evidence>
<accession>A0A5M8P2Y3</accession>
<comment type="caution">
    <text evidence="1">The sequence shown here is derived from an EMBL/GenBank/DDBJ whole genome shotgun (WGS) entry which is preliminary data.</text>
</comment>
<sequence>MKNKIQLSQLLELLPTYVSLFYVDYRDDLRDHIDGLQSCVSCNSLDKIYEEVSDAYLESELESLKSYKKELQNDVETKYGLYEETAYRLVFETYSDEIEGALYERDNSDVVKDLLKNTGDFSIFIDTGLEIEDGSYRWERSEQTQWLRKIKRKLKITSSQWDNNIRLMLSQASYGGNLVVYLYDSVQNMLTDNEKDWESVSFTNPAIAIINTACGSGDHTHLKGHTFSMPFVRANLFIDKYFKYNYVSAVCDMTQDWCEDSIAVFSYDSVKGKKSTISPLADQALQDRKYAEIFKKGGCTFGDMDMTRHRDIYYINDFPCGSKCPHCGTFWID</sequence>
<name>A0A5M8P2Y3_9BACT</name>
<dbReference type="EMBL" id="SNRX01000005">
    <property type="protein sequence ID" value="KAA6302835.1"/>
    <property type="molecule type" value="Genomic_DNA"/>
</dbReference>
<evidence type="ECO:0000313" key="2">
    <source>
        <dbReference type="Proteomes" id="UP000324575"/>
    </source>
</evidence>
<proteinExistence type="predicted"/>
<organism evidence="1 2">
    <name type="scientific">Candidatus Ordinivivax streblomastigis</name>
    <dbReference type="NCBI Taxonomy" id="2540710"/>
    <lineage>
        <taxon>Bacteria</taxon>
        <taxon>Pseudomonadati</taxon>
        <taxon>Bacteroidota</taxon>
        <taxon>Bacteroidia</taxon>
        <taxon>Bacteroidales</taxon>
        <taxon>Candidatus Ordinivivax</taxon>
    </lineage>
</organism>
<gene>
    <name evidence="1" type="ORF">EZS26_001005</name>
</gene>